<dbReference type="AlphaFoldDB" id="A0A8K1FIB5"/>
<gene>
    <name evidence="4" type="ORF">Poli38472_004647</name>
</gene>
<reference evidence="4" key="1">
    <citation type="submission" date="2019-03" db="EMBL/GenBank/DDBJ databases">
        <title>Long read genome sequence of the mycoparasitic Pythium oligandrum ATCC 38472 isolated from sugarbeet rhizosphere.</title>
        <authorList>
            <person name="Gaulin E."/>
        </authorList>
    </citation>
    <scope>NUCLEOTIDE SEQUENCE</scope>
    <source>
        <strain evidence="4">ATCC 38472_TT</strain>
    </source>
</reference>
<dbReference type="Gene3D" id="3.40.50.720">
    <property type="entry name" value="NAD(P)-binding Rossmann-like Domain"/>
    <property type="match status" value="1"/>
</dbReference>
<keyword evidence="2" id="KW-0521">NADP</keyword>
<evidence type="ECO:0000313" key="5">
    <source>
        <dbReference type="Proteomes" id="UP000794436"/>
    </source>
</evidence>
<dbReference type="InterPro" id="IPR002347">
    <property type="entry name" value="SDR_fam"/>
</dbReference>
<keyword evidence="5" id="KW-1185">Reference proteome</keyword>
<dbReference type="PANTHER" id="PTHR24320:SF282">
    <property type="entry name" value="WW DOMAIN-CONTAINING OXIDOREDUCTASE"/>
    <property type="match status" value="1"/>
</dbReference>
<dbReference type="Pfam" id="PF00106">
    <property type="entry name" value="adh_short"/>
    <property type="match status" value="1"/>
</dbReference>
<evidence type="ECO:0000256" key="2">
    <source>
        <dbReference type="ARBA" id="ARBA00022857"/>
    </source>
</evidence>
<comment type="caution">
    <text evidence="4">The sequence shown here is derived from an EMBL/GenBank/DDBJ whole genome shotgun (WGS) entry which is preliminary data.</text>
</comment>
<evidence type="ECO:0008006" key="6">
    <source>
        <dbReference type="Google" id="ProtNLM"/>
    </source>
</evidence>
<dbReference type="GO" id="GO:0016491">
    <property type="term" value="F:oxidoreductase activity"/>
    <property type="evidence" value="ECO:0007669"/>
    <property type="project" value="UniProtKB-KW"/>
</dbReference>
<dbReference type="PANTHER" id="PTHR24320">
    <property type="entry name" value="RETINOL DEHYDROGENASE"/>
    <property type="match status" value="1"/>
</dbReference>
<sequence length="301" mass="32943">MAPTSANKKVVLITGANSGIGYEAALVLAKMDNTHVIVTGRSAERVQAAVDKIQPDAASTSSVEAGLLDLGSVKAIQAYANQIKERGLTIDALMCNGGVTMSQKTFTTDGYESIFGINHLGHFYLVELLRDITRRIVIISSETHDPDEHTTSPPPRMAVSDVEQLAHGYEDFVGGEAYSTSKLCNLLLMKEFVRRFPNGPEFIAYTPGFTPTTGFLRELNVDVAKILMNCEEKGIPVSTPEASGGFMARLCVEDWAVNGWTSDMYIRVHTPYEPSKQSQDEELARTLWDKSEELVARALHA</sequence>
<dbReference type="SUPFAM" id="SSF51735">
    <property type="entry name" value="NAD(P)-binding Rossmann-fold domains"/>
    <property type="match status" value="1"/>
</dbReference>
<dbReference type="OrthoDB" id="187748at2759"/>
<dbReference type="Proteomes" id="UP000794436">
    <property type="component" value="Unassembled WGS sequence"/>
</dbReference>
<proteinExistence type="inferred from homology"/>
<evidence type="ECO:0000256" key="1">
    <source>
        <dbReference type="ARBA" id="ARBA00006484"/>
    </source>
</evidence>
<evidence type="ECO:0000256" key="3">
    <source>
        <dbReference type="ARBA" id="ARBA00023002"/>
    </source>
</evidence>
<protein>
    <recommendedName>
        <fullName evidence="6">Protochlorophyllide reductase</fullName>
    </recommendedName>
</protein>
<dbReference type="InterPro" id="IPR036291">
    <property type="entry name" value="NAD(P)-bd_dom_sf"/>
</dbReference>
<comment type="similarity">
    <text evidence="1">Belongs to the short-chain dehydrogenases/reductases (SDR) family.</text>
</comment>
<dbReference type="EMBL" id="SPLM01000109">
    <property type="protein sequence ID" value="TMW59578.1"/>
    <property type="molecule type" value="Genomic_DNA"/>
</dbReference>
<name>A0A8K1FIB5_PYTOL</name>
<accession>A0A8K1FIB5</accession>
<evidence type="ECO:0000313" key="4">
    <source>
        <dbReference type="EMBL" id="TMW59578.1"/>
    </source>
</evidence>
<organism evidence="4 5">
    <name type="scientific">Pythium oligandrum</name>
    <name type="common">Mycoparasitic fungus</name>
    <dbReference type="NCBI Taxonomy" id="41045"/>
    <lineage>
        <taxon>Eukaryota</taxon>
        <taxon>Sar</taxon>
        <taxon>Stramenopiles</taxon>
        <taxon>Oomycota</taxon>
        <taxon>Peronosporomycetes</taxon>
        <taxon>Pythiales</taxon>
        <taxon>Pythiaceae</taxon>
        <taxon>Pythium</taxon>
    </lineage>
</organism>
<keyword evidence="3" id="KW-0560">Oxidoreductase</keyword>